<dbReference type="EMBL" id="JASWJB010000009">
    <property type="protein sequence ID" value="KAK2613030.1"/>
    <property type="molecule type" value="Genomic_DNA"/>
</dbReference>
<evidence type="ECO:0000256" key="4">
    <source>
        <dbReference type="ARBA" id="ARBA00023125"/>
    </source>
</evidence>
<keyword evidence="4" id="KW-0238">DNA-binding</keyword>
<comment type="caution">
    <text evidence="7">The sequence shown here is derived from an EMBL/GenBank/DDBJ whole genome shotgun (WGS) entry which is preliminary data.</text>
</comment>
<dbReference type="PANTHER" id="PTHR36206">
    <property type="entry name" value="ASPERCRYPTIN BIOSYNTHESIS CLUSTER-SPECIFIC TRANSCRIPTION REGULATOR ATNN-RELATED"/>
    <property type="match status" value="1"/>
</dbReference>
<keyword evidence="5" id="KW-0804">Transcription</keyword>
<evidence type="ECO:0000313" key="8">
    <source>
        <dbReference type="Proteomes" id="UP001251528"/>
    </source>
</evidence>
<name>A0AAJ0CY20_9HYPO</name>
<accession>A0AAJ0CY20</accession>
<evidence type="ECO:0000256" key="2">
    <source>
        <dbReference type="ARBA" id="ARBA00022833"/>
    </source>
</evidence>
<protein>
    <recommendedName>
        <fullName evidence="9">C6 zinc finger domain protein</fullName>
    </recommendedName>
</protein>
<dbReference type="PANTHER" id="PTHR36206:SF12">
    <property type="entry name" value="ASPERCRYPTIN BIOSYNTHESIS CLUSTER-SPECIFIC TRANSCRIPTION REGULATOR ATNN-RELATED"/>
    <property type="match status" value="1"/>
</dbReference>
<evidence type="ECO:0008006" key="9">
    <source>
        <dbReference type="Google" id="ProtNLM"/>
    </source>
</evidence>
<sequence>MRETIRVHPGLSPISVDCSFREKNTFNTFCMHTIPHIVSDVDNIFWTKDVTRASLSFPAIWHASLALGAVHLYLQVRETLKSAAAQCGSQNNYVFALTHYNIAVQQLMHLAQQDTVDRTSQEVVLMANILFTTICALLGDTKELMMHARHGLQLFYQWRLWDDGKDGPGCQIDSLLTKHSVSLLMNRMEGQFVGNGQPRPWHRTSPVRLGSNAPFRNIEDAFLELQPLMSGLTEMVRPGAAYQGAAECTRPIPYARLPYYQAIERWKTKCQDLKNRLRLEDEGGRASDLSLKLWLVRIKVMCQQDLASSGLAWDGLYGAFEEIVCYAGRMVAERAAKTKAKTGQTVAGGSLYGPSLRDALHFVAEQCRDPLLRRRALSLMATMPRRVGLWDTKLLVAMTTARIEVEEGGAALHGTPAAENCTCVRGRYVCLWHRIETAAIAEFLPDGTARLSLMTVGHVVTQQPGHSMIITW</sequence>
<evidence type="ECO:0000256" key="1">
    <source>
        <dbReference type="ARBA" id="ARBA00022723"/>
    </source>
</evidence>
<proteinExistence type="predicted"/>
<reference evidence="7" key="1">
    <citation type="submission" date="2023-06" db="EMBL/GenBank/DDBJ databases">
        <title>Conoideocrella luteorostrata (Hypocreales: Clavicipitaceae), a potential biocontrol fungus for elongate hemlock scale in United States Christmas tree production areas.</title>
        <authorList>
            <person name="Barrett H."/>
            <person name="Lovett B."/>
            <person name="Macias A.M."/>
            <person name="Stajich J.E."/>
            <person name="Kasson M.T."/>
        </authorList>
    </citation>
    <scope>NUCLEOTIDE SEQUENCE</scope>
    <source>
        <strain evidence="7">ARSEF 14590</strain>
    </source>
</reference>
<dbReference type="GO" id="GO:0046872">
    <property type="term" value="F:metal ion binding"/>
    <property type="evidence" value="ECO:0007669"/>
    <property type="project" value="UniProtKB-KW"/>
</dbReference>
<gene>
    <name evidence="7" type="ORF">QQS21_000959</name>
</gene>
<dbReference type="GO" id="GO:0003677">
    <property type="term" value="F:DNA binding"/>
    <property type="evidence" value="ECO:0007669"/>
    <property type="project" value="UniProtKB-KW"/>
</dbReference>
<evidence type="ECO:0000256" key="5">
    <source>
        <dbReference type="ARBA" id="ARBA00023163"/>
    </source>
</evidence>
<keyword evidence="1" id="KW-0479">Metal-binding</keyword>
<dbReference type="Proteomes" id="UP001251528">
    <property type="component" value="Unassembled WGS sequence"/>
</dbReference>
<keyword evidence="3" id="KW-0805">Transcription regulation</keyword>
<keyword evidence="6" id="KW-0539">Nucleus</keyword>
<evidence type="ECO:0000313" key="7">
    <source>
        <dbReference type="EMBL" id="KAK2613030.1"/>
    </source>
</evidence>
<dbReference type="AlphaFoldDB" id="A0AAJ0CY20"/>
<organism evidence="7 8">
    <name type="scientific">Conoideocrella luteorostrata</name>
    <dbReference type="NCBI Taxonomy" id="1105319"/>
    <lineage>
        <taxon>Eukaryota</taxon>
        <taxon>Fungi</taxon>
        <taxon>Dikarya</taxon>
        <taxon>Ascomycota</taxon>
        <taxon>Pezizomycotina</taxon>
        <taxon>Sordariomycetes</taxon>
        <taxon>Hypocreomycetidae</taxon>
        <taxon>Hypocreales</taxon>
        <taxon>Clavicipitaceae</taxon>
        <taxon>Conoideocrella</taxon>
    </lineage>
</organism>
<keyword evidence="8" id="KW-1185">Reference proteome</keyword>
<evidence type="ECO:0000256" key="6">
    <source>
        <dbReference type="ARBA" id="ARBA00023242"/>
    </source>
</evidence>
<keyword evidence="2" id="KW-0862">Zinc</keyword>
<dbReference type="InterPro" id="IPR052360">
    <property type="entry name" value="Transcr_Regulatory_Proteins"/>
</dbReference>
<evidence type="ECO:0000256" key="3">
    <source>
        <dbReference type="ARBA" id="ARBA00023015"/>
    </source>
</evidence>